<dbReference type="RefSeq" id="WP_035283080.1">
    <property type="nucleotide sequence ID" value="NZ_AYXG01000104.1"/>
</dbReference>
<dbReference type="GO" id="GO:0008194">
    <property type="term" value="F:UDP-glycosyltransferase activity"/>
    <property type="evidence" value="ECO:0007669"/>
    <property type="project" value="InterPro"/>
</dbReference>
<evidence type="ECO:0000313" key="1">
    <source>
        <dbReference type="EMBL" id="EWC61606.1"/>
    </source>
</evidence>
<accession>W7IYP7</accession>
<dbReference type="SUPFAM" id="SSF53756">
    <property type="entry name" value="UDP-Glycosyltransferase/glycogen phosphorylase"/>
    <property type="match status" value="1"/>
</dbReference>
<dbReference type="EMBL" id="AYXG01000104">
    <property type="protein sequence ID" value="EWC61606.1"/>
    <property type="molecule type" value="Genomic_DNA"/>
</dbReference>
<organism evidence="1 2">
    <name type="scientific">Actinokineospora spheciospongiae</name>
    <dbReference type="NCBI Taxonomy" id="909613"/>
    <lineage>
        <taxon>Bacteria</taxon>
        <taxon>Bacillati</taxon>
        <taxon>Actinomycetota</taxon>
        <taxon>Actinomycetes</taxon>
        <taxon>Pseudonocardiales</taxon>
        <taxon>Pseudonocardiaceae</taxon>
        <taxon>Actinokineospora</taxon>
    </lineage>
</organism>
<reference evidence="1 2" key="1">
    <citation type="journal article" date="2014" name="Genome Announc.">
        <title>Draft Genome Sequence of the Antitrypanosomally Active Sponge-Associated Bacterium Actinokineospora sp. Strain EG49.</title>
        <authorList>
            <person name="Harjes J."/>
            <person name="Ryu T."/>
            <person name="Abdelmohsen U.R."/>
            <person name="Moitinho-Silva L."/>
            <person name="Horn H."/>
            <person name="Ravasi T."/>
            <person name="Hentschel U."/>
        </authorList>
    </citation>
    <scope>NUCLEOTIDE SEQUENCE [LARGE SCALE GENOMIC DNA]</scope>
    <source>
        <strain evidence="1 2">EG49</strain>
    </source>
</reference>
<dbReference type="PANTHER" id="PTHR48050">
    <property type="entry name" value="STEROL 3-BETA-GLUCOSYLTRANSFERASE"/>
    <property type="match status" value="1"/>
</dbReference>
<sequence length="393" mass="40245">MSRLLLVVPPFTGHVSPLVGVAAELGARGHEVVWAGDPDLLRRMLPDSAVVRPCRSHPDVPRPAASGFAAFKHLWDHVFVPLTEAMAPGVERAIADTAPDLVVADQQAFAGAFAAERAGLPWVTSASTSAELTDPLALVPAVAERVAGQLADLRARFGDPAATTDPRFSPLLLLAFTSPALAGPVGNPGGGAITFAGQVPRPDVPAPDFPWDRLDDRPLVLVSLGTVSADAGDRFLRECAAALAERPGLQAVVVDPGGALADPPPNVLALPHVPQQAVLDRAAATGGAVLCHGGHNTVCEALARGLPLVVAPIRDDQPVVAEQVVATGSGVRVRFARAGAGHLGKALDGILAEPRYRANAQAVAESLRAAGGARTAADALLRTAHTPASGTPA</sequence>
<dbReference type="PANTHER" id="PTHR48050:SF13">
    <property type="entry name" value="STEROL 3-BETA-GLUCOSYLTRANSFERASE UGT80A2"/>
    <property type="match status" value="1"/>
</dbReference>
<dbReference type="InterPro" id="IPR002213">
    <property type="entry name" value="UDP_glucos_trans"/>
</dbReference>
<dbReference type="eggNOG" id="COG1819">
    <property type="taxonomic scope" value="Bacteria"/>
</dbReference>
<dbReference type="OrthoDB" id="764352at2"/>
<dbReference type="Proteomes" id="UP000019277">
    <property type="component" value="Unassembled WGS sequence"/>
</dbReference>
<evidence type="ECO:0000313" key="2">
    <source>
        <dbReference type="Proteomes" id="UP000019277"/>
    </source>
</evidence>
<proteinExistence type="predicted"/>
<dbReference type="GO" id="GO:0017000">
    <property type="term" value="P:antibiotic biosynthetic process"/>
    <property type="evidence" value="ECO:0007669"/>
    <property type="project" value="UniProtKB-ARBA"/>
</dbReference>
<accession>A0A8E3BEL4</accession>
<dbReference type="InterPro" id="IPR050426">
    <property type="entry name" value="Glycosyltransferase_28"/>
</dbReference>
<dbReference type="Gene3D" id="3.40.50.2000">
    <property type="entry name" value="Glycogen Phosphorylase B"/>
    <property type="match status" value="2"/>
</dbReference>
<keyword evidence="2" id="KW-1185">Reference proteome</keyword>
<dbReference type="CDD" id="cd03784">
    <property type="entry name" value="GT1_Gtf-like"/>
    <property type="match status" value="1"/>
</dbReference>
<keyword evidence="1" id="KW-0808">Transferase</keyword>
<dbReference type="STRING" id="909613.UO65_3127"/>
<gene>
    <name evidence="1" type="ORF">UO65_3127</name>
</gene>
<name>W7IYP7_9PSEU</name>
<comment type="caution">
    <text evidence="1">The sequence shown here is derived from an EMBL/GenBank/DDBJ whole genome shotgun (WGS) entry which is preliminary data.</text>
</comment>
<dbReference type="AlphaFoldDB" id="W7IYP7"/>
<protein>
    <submittedName>
        <fullName evidence="1">Zeaxanthin glucosyl transferase</fullName>
    </submittedName>
</protein>
<dbReference type="Pfam" id="PF00201">
    <property type="entry name" value="UDPGT"/>
    <property type="match status" value="1"/>
</dbReference>